<name>A0AB34I1D0_ESCRO</name>
<feature type="region of interest" description="Disordered" evidence="1">
    <location>
        <begin position="1"/>
        <end position="75"/>
    </location>
</feature>
<evidence type="ECO:0000313" key="3">
    <source>
        <dbReference type="Proteomes" id="UP001159641"/>
    </source>
</evidence>
<feature type="region of interest" description="Disordered" evidence="1">
    <location>
        <begin position="143"/>
        <end position="170"/>
    </location>
</feature>
<evidence type="ECO:0000313" key="2">
    <source>
        <dbReference type="EMBL" id="KAJ8797100.1"/>
    </source>
</evidence>
<reference evidence="2 3" key="1">
    <citation type="submission" date="2022-11" db="EMBL/GenBank/DDBJ databases">
        <title>Whole genome sequence of Eschrichtius robustus ER-17-0199.</title>
        <authorList>
            <person name="Bruniche-Olsen A."/>
            <person name="Black A.N."/>
            <person name="Fields C.J."/>
            <person name="Walden K."/>
            <person name="Dewoody J.A."/>
        </authorList>
    </citation>
    <scope>NUCLEOTIDE SEQUENCE [LARGE SCALE GENOMIC DNA]</scope>
    <source>
        <strain evidence="2">ER-17-0199</strain>
        <tissue evidence="2">Blubber</tissue>
    </source>
</reference>
<dbReference type="Proteomes" id="UP001159641">
    <property type="component" value="Unassembled WGS sequence"/>
</dbReference>
<proteinExistence type="predicted"/>
<evidence type="ECO:0000256" key="1">
    <source>
        <dbReference type="SAM" id="MobiDB-lite"/>
    </source>
</evidence>
<dbReference type="AlphaFoldDB" id="A0AB34I1D0"/>
<protein>
    <submittedName>
        <fullName evidence="2">Uncharacterized protein</fullName>
    </submittedName>
</protein>
<dbReference type="EMBL" id="JAIQCJ010000270">
    <property type="protein sequence ID" value="KAJ8797100.1"/>
    <property type="molecule type" value="Genomic_DNA"/>
</dbReference>
<accession>A0AB34I1D0</accession>
<keyword evidence="3" id="KW-1185">Reference proteome</keyword>
<gene>
    <name evidence="2" type="ORF">J1605_001910</name>
</gene>
<organism evidence="2 3">
    <name type="scientific">Eschrichtius robustus</name>
    <name type="common">California gray whale</name>
    <name type="synonym">Eschrichtius gibbosus</name>
    <dbReference type="NCBI Taxonomy" id="9764"/>
    <lineage>
        <taxon>Eukaryota</taxon>
        <taxon>Metazoa</taxon>
        <taxon>Chordata</taxon>
        <taxon>Craniata</taxon>
        <taxon>Vertebrata</taxon>
        <taxon>Euteleostomi</taxon>
        <taxon>Mammalia</taxon>
        <taxon>Eutheria</taxon>
        <taxon>Laurasiatheria</taxon>
        <taxon>Artiodactyla</taxon>
        <taxon>Whippomorpha</taxon>
        <taxon>Cetacea</taxon>
        <taxon>Mysticeti</taxon>
        <taxon>Eschrichtiidae</taxon>
        <taxon>Eschrichtius</taxon>
    </lineage>
</organism>
<sequence>MPMDPQQLGAWGRGQPQKGIDGVPAGTRGAVGEHAVKPEDGSSFLSGTTVPDGRTLWPRSRGSIATPTPTGRETERPACDLLHKRPGAEAEDAGALPQVFKEETHLRHEAPLLAVHRSASEEAATRQTAREGLPAAVRLLGTEGRTGSAPGCRGGTGPGALQPGAREKPQTEVVPGVEHRKGRGDGRCHTQRCSGCSRRLAFSFRVSRGERPFECLRFPGLRGRGAAAALLVSPGPRGVPGLPPDSGFGWGPRVAGREGPAWVHNEPIHLGPHLPSRPKRCSSAGAASTWVGARCLPPSLQVPGLPGAALMGRRVEPTV</sequence>
<comment type="caution">
    <text evidence="2">The sequence shown here is derived from an EMBL/GenBank/DDBJ whole genome shotgun (WGS) entry which is preliminary data.</text>
</comment>